<dbReference type="PANTHER" id="PTHR46289:SF17">
    <property type="entry name" value="HAT C-TERMINAL DIMERISATION DOMAIN-CONTAINING PROTEIN"/>
    <property type="match status" value="1"/>
</dbReference>
<feature type="domain" description="HAT C-terminal dimerisation" evidence="1">
    <location>
        <begin position="291"/>
        <end position="344"/>
    </location>
</feature>
<reference evidence="2" key="1">
    <citation type="submission" date="2022-07" db="EMBL/GenBank/DDBJ databases">
        <title>Chromosome-level genome of Muraenolepis orangiensis.</title>
        <authorList>
            <person name="Kim J."/>
        </authorList>
    </citation>
    <scope>NUCLEOTIDE SEQUENCE</scope>
    <source>
        <strain evidence="2">KU_S4_2022</strain>
        <tissue evidence="2">Muscle</tissue>
    </source>
</reference>
<evidence type="ECO:0000313" key="2">
    <source>
        <dbReference type="EMBL" id="KAJ3581473.1"/>
    </source>
</evidence>
<dbReference type="InterPro" id="IPR008906">
    <property type="entry name" value="HATC_C_dom"/>
</dbReference>
<dbReference type="InterPro" id="IPR052958">
    <property type="entry name" value="IFN-induced_PKR_regulator"/>
</dbReference>
<evidence type="ECO:0000313" key="3">
    <source>
        <dbReference type="Proteomes" id="UP001148018"/>
    </source>
</evidence>
<keyword evidence="3" id="KW-1185">Reference proteome</keyword>
<proteinExistence type="predicted"/>
<gene>
    <name evidence="2" type="ORF">NHX12_016604</name>
</gene>
<dbReference type="AlphaFoldDB" id="A0A9Q0I1J4"/>
<dbReference type="SUPFAM" id="SSF53098">
    <property type="entry name" value="Ribonuclease H-like"/>
    <property type="match status" value="1"/>
</dbReference>
<dbReference type="GO" id="GO:0046983">
    <property type="term" value="F:protein dimerization activity"/>
    <property type="evidence" value="ECO:0007669"/>
    <property type="project" value="InterPro"/>
</dbReference>
<dbReference type="OrthoDB" id="6617140at2759"/>
<protein>
    <recommendedName>
        <fullName evidence="1">HAT C-terminal dimerisation domain-containing protein</fullName>
    </recommendedName>
</protein>
<name>A0A9Q0I1J4_9TELE</name>
<accession>A0A9Q0I1J4</accession>
<comment type="caution">
    <text evidence="2">The sequence shown here is derived from an EMBL/GenBank/DDBJ whole genome shotgun (WGS) entry which is preliminary data.</text>
</comment>
<organism evidence="2 3">
    <name type="scientific">Muraenolepis orangiensis</name>
    <name type="common">Patagonian moray cod</name>
    <dbReference type="NCBI Taxonomy" id="630683"/>
    <lineage>
        <taxon>Eukaryota</taxon>
        <taxon>Metazoa</taxon>
        <taxon>Chordata</taxon>
        <taxon>Craniata</taxon>
        <taxon>Vertebrata</taxon>
        <taxon>Euteleostomi</taxon>
        <taxon>Actinopterygii</taxon>
        <taxon>Neopterygii</taxon>
        <taxon>Teleostei</taxon>
        <taxon>Neoteleostei</taxon>
        <taxon>Acanthomorphata</taxon>
        <taxon>Zeiogadaria</taxon>
        <taxon>Gadariae</taxon>
        <taxon>Gadiformes</taxon>
        <taxon>Muraenolepidoidei</taxon>
        <taxon>Muraenolepididae</taxon>
        <taxon>Muraenolepis</taxon>
    </lineage>
</organism>
<dbReference type="EMBL" id="JANIIK010002582">
    <property type="protein sequence ID" value="KAJ3581473.1"/>
    <property type="molecule type" value="Genomic_DNA"/>
</dbReference>
<sequence>MSGSVSGVQVRVREKHPEAVYIHCYAHELNLVLCHTCRAVPEASDLFDTLESVYCFFSVSIVNHQKFSDVQMLLGLKKSELVQLSKTRWACQVKSVRAMLDNLQAVLKCLEESATPLADSVDLAQATLFKDAVLETLKSMRTDEMVEKLYNEAKAICDANNISERQTGRRHKQRRMEDFTVESTLGTRAHLGTEDQLKHSLFYPCLDRMVTELDSRFSDVGAELMKGIQACNPAADDFLSEDSLDLIATHYKMSVRKEEILVAKQFLTSRKREGAVSDMGSVYKLLQPEMFPTLSSVVQAALTIPVSSCTCERSFSVLRRLHTWLRRTMGQDRLHHLAIMAVEKEALCGLDHGDVIDRFAQVKPRRYPLMLKGPKK</sequence>
<dbReference type="Proteomes" id="UP001148018">
    <property type="component" value="Unassembled WGS sequence"/>
</dbReference>
<dbReference type="InterPro" id="IPR012337">
    <property type="entry name" value="RNaseH-like_sf"/>
</dbReference>
<dbReference type="PANTHER" id="PTHR46289">
    <property type="entry name" value="52 KDA REPRESSOR OF THE INHIBITOR OF THE PROTEIN KINASE-LIKE PROTEIN-RELATED"/>
    <property type="match status" value="1"/>
</dbReference>
<dbReference type="Pfam" id="PF05699">
    <property type="entry name" value="Dimer_Tnp_hAT"/>
    <property type="match status" value="1"/>
</dbReference>
<evidence type="ECO:0000259" key="1">
    <source>
        <dbReference type="Pfam" id="PF05699"/>
    </source>
</evidence>